<proteinExistence type="predicted"/>
<evidence type="ECO:0000256" key="1">
    <source>
        <dbReference type="SAM" id="MobiDB-lite"/>
    </source>
</evidence>
<evidence type="ECO:0000313" key="3">
    <source>
        <dbReference type="Proteomes" id="UP000193866"/>
    </source>
</evidence>
<reference evidence="2 3" key="1">
    <citation type="submission" date="2016-01" db="EMBL/GenBank/DDBJ databases">
        <title>The new phylogeny of the genus Mycobacterium.</title>
        <authorList>
            <person name="Tarcisio F."/>
            <person name="Conor M."/>
            <person name="Antonella G."/>
            <person name="Elisabetta G."/>
            <person name="Giulia F.S."/>
            <person name="Sara T."/>
            <person name="Anna F."/>
            <person name="Clotilde B."/>
            <person name="Roberto B."/>
            <person name="Veronica D.S."/>
            <person name="Fabio R."/>
            <person name="Monica P."/>
            <person name="Olivier J."/>
            <person name="Enrico T."/>
            <person name="Nicola S."/>
        </authorList>
    </citation>
    <scope>NUCLEOTIDE SEQUENCE [LARGE SCALE GENOMIC DNA]</scope>
    <source>
        <strain evidence="2 3">DSM 45394</strain>
    </source>
</reference>
<protein>
    <submittedName>
        <fullName evidence="2">Uncharacterized protein</fullName>
    </submittedName>
</protein>
<dbReference type="Proteomes" id="UP000193866">
    <property type="component" value="Unassembled WGS sequence"/>
</dbReference>
<dbReference type="OrthoDB" id="4772340at2"/>
<gene>
    <name evidence="2" type="ORF">AWC16_20540</name>
</gene>
<accession>A0A1X1YAM3</accession>
<evidence type="ECO:0000313" key="2">
    <source>
        <dbReference type="EMBL" id="ORW08119.1"/>
    </source>
</evidence>
<organism evidence="2 3">
    <name type="scientific">Mycolicibacter longobardus</name>
    <dbReference type="NCBI Taxonomy" id="1108812"/>
    <lineage>
        <taxon>Bacteria</taxon>
        <taxon>Bacillati</taxon>
        <taxon>Actinomycetota</taxon>
        <taxon>Actinomycetes</taxon>
        <taxon>Mycobacteriales</taxon>
        <taxon>Mycobacteriaceae</taxon>
        <taxon>Mycolicibacter</taxon>
    </lineage>
</organism>
<keyword evidence="3" id="KW-1185">Reference proteome</keyword>
<comment type="caution">
    <text evidence="2">The sequence shown here is derived from an EMBL/GenBank/DDBJ whole genome shotgun (WGS) entry which is preliminary data.</text>
</comment>
<dbReference type="RefSeq" id="WP_085266398.1">
    <property type="nucleotide sequence ID" value="NZ_LQPG01000039.1"/>
</dbReference>
<dbReference type="AlphaFoldDB" id="A0A1X1YAM3"/>
<dbReference type="EMBL" id="LQPG01000039">
    <property type="protein sequence ID" value="ORW08119.1"/>
    <property type="molecule type" value="Genomic_DNA"/>
</dbReference>
<feature type="region of interest" description="Disordered" evidence="1">
    <location>
        <begin position="210"/>
        <end position="244"/>
    </location>
</feature>
<name>A0A1X1YAM3_9MYCO</name>
<sequence>MLFPLELLTRLMNQHGLAFARLLGEFDLALDQSWANWSRVYPSPMHVPGGTLFGDVRARVLAMNGIDAQCRSDKSPRPVIANASCGPGSTLHMSTGPSASVRLGDSNLAWTRVRHMSPKRAEEVRLMVPQALSEPKAGTQMPLDDGLPESQRVMGPPGIVEDYDLITYWWENPGRLSVAGGILTIVEELDEEDERVVAFVDLPAAIRPKSETETKLASIRDDGEQRQFDERFPHIRSEQDESGA</sequence>